<keyword evidence="2" id="KW-1185">Reference proteome</keyword>
<name>A0ACB7TCT3_HYAAI</name>
<dbReference type="EMBL" id="CM023481">
    <property type="protein sequence ID" value="KAH6944625.1"/>
    <property type="molecule type" value="Genomic_DNA"/>
</dbReference>
<evidence type="ECO:0000313" key="2">
    <source>
        <dbReference type="Proteomes" id="UP000821845"/>
    </source>
</evidence>
<protein>
    <submittedName>
        <fullName evidence="1">Uncharacterized protein</fullName>
    </submittedName>
</protein>
<organism evidence="1 2">
    <name type="scientific">Hyalomma asiaticum</name>
    <name type="common">Tick</name>
    <dbReference type="NCBI Taxonomy" id="266040"/>
    <lineage>
        <taxon>Eukaryota</taxon>
        <taxon>Metazoa</taxon>
        <taxon>Ecdysozoa</taxon>
        <taxon>Arthropoda</taxon>
        <taxon>Chelicerata</taxon>
        <taxon>Arachnida</taxon>
        <taxon>Acari</taxon>
        <taxon>Parasitiformes</taxon>
        <taxon>Ixodida</taxon>
        <taxon>Ixodoidea</taxon>
        <taxon>Ixodidae</taxon>
        <taxon>Hyalomminae</taxon>
        <taxon>Hyalomma</taxon>
    </lineage>
</organism>
<evidence type="ECO:0000313" key="1">
    <source>
        <dbReference type="EMBL" id="KAH6944625.1"/>
    </source>
</evidence>
<comment type="caution">
    <text evidence="1">The sequence shown here is derived from an EMBL/GenBank/DDBJ whole genome shotgun (WGS) entry which is preliminary data.</text>
</comment>
<accession>A0ACB7TCT3</accession>
<dbReference type="Proteomes" id="UP000821845">
    <property type="component" value="Chromosome 1"/>
</dbReference>
<gene>
    <name evidence="1" type="ORF">HPB50_004276</name>
</gene>
<proteinExistence type="predicted"/>
<sequence length="109" mass="11886">MAAAPVVTGYDPASMQVLSAETSSTDQAIPSDSEYLEDMVKIWKRKQAKVKPASCKKTPQLDANPQLLKAHRAVPPMARPRLLLRRRRSNPSGVRASLLALLETTTSSS</sequence>
<reference evidence="1" key="1">
    <citation type="submission" date="2020-05" db="EMBL/GenBank/DDBJ databases">
        <title>Large-scale comparative analyses of tick genomes elucidate their genetic diversity and vector capacities.</title>
        <authorList>
            <person name="Jia N."/>
            <person name="Wang J."/>
            <person name="Shi W."/>
            <person name="Du L."/>
            <person name="Sun Y."/>
            <person name="Zhan W."/>
            <person name="Jiang J."/>
            <person name="Wang Q."/>
            <person name="Zhang B."/>
            <person name="Ji P."/>
            <person name="Sakyi L.B."/>
            <person name="Cui X."/>
            <person name="Yuan T."/>
            <person name="Jiang B."/>
            <person name="Yang W."/>
            <person name="Lam T.T.-Y."/>
            <person name="Chang Q."/>
            <person name="Ding S."/>
            <person name="Wang X."/>
            <person name="Zhu J."/>
            <person name="Ruan X."/>
            <person name="Zhao L."/>
            <person name="Wei J."/>
            <person name="Que T."/>
            <person name="Du C."/>
            <person name="Cheng J."/>
            <person name="Dai P."/>
            <person name="Han X."/>
            <person name="Huang E."/>
            <person name="Gao Y."/>
            <person name="Liu J."/>
            <person name="Shao H."/>
            <person name="Ye R."/>
            <person name="Li L."/>
            <person name="Wei W."/>
            <person name="Wang X."/>
            <person name="Wang C."/>
            <person name="Yang T."/>
            <person name="Huo Q."/>
            <person name="Li W."/>
            <person name="Guo W."/>
            <person name="Chen H."/>
            <person name="Zhou L."/>
            <person name="Ni X."/>
            <person name="Tian J."/>
            <person name="Zhou Y."/>
            <person name="Sheng Y."/>
            <person name="Liu T."/>
            <person name="Pan Y."/>
            <person name="Xia L."/>
            <person name="Li J."/>
            <person name="Zhao F."/>
            <person name="Cao W."/>
        </authorList>
    </citation>
    <scope>NUCLEOTIDE SEQUENCE</scope>
    <source>
        <strain evidence="1">Hyas-2018</strain>
    </source>
</reference>